<feature type="transmembrane region" description="Helical" evidence="1">
    <location>
        <begin position="32"/>
        <end position="52"/>
    </location>
</feature>
<protein>
    <recommendedName>
        <fullName evidence="4">DUF983 domain-containing protein</fullName>
    </recommendedName>
</protein>
<keyword evidence="1" id="KW-0472">Membrane</keyword>
<gene>
    <name evidence="2" type="ORF">GCM10023338_15330</name>
</gene>
<evidence type="ECO:0000313" key="2">
    <source>
        <dbReference type="EMBL" id="GAA5100543.1"/>
    </source>
</evidence>
<keyword evidence="1" id="KW-0812">Transmembrane</keyword>
<keyword evidence="1" id="KW-1133">Transmembrane helix</keyword>
<organism evidence="2 3">
    <name type="scientific">Wohlfahrtiimonas larvae</name>
    <dbReference type="NCBI Taxonomy" id="1157986"/>
    <lineage>
        <taxon>Bacteria</taxon>
        <taxon>Pseudomonadati</taxon>
        <taxon>Pseudomonadota</taxon>
        <taxon>Gammaproteobacteria</taxon>
        <taxon>Cardiobacteriales</taxon>
        <taxon>Ignatzschineriaceae</taxon>
        <taxon>Wohlfahrtiimonas</taxon>
    </lineage>
</organism>
<reference evidence="3" key="1">
    <citation type="journal article" date="2019" name="Int. J. Syst. Evol. Microbiol.">
        <title>The Global Catalogue of Microorganisms (GCM) 10K type strain sequencing project: providing services to taxonomists for standard genome sequencing and annotation.</title>
        <authorList>
            <consortium name="The Broad Institute Genomics Platform"/>
            <consortium name="The Broad Institute Genome Sequencing Center for Infectious Disease"/>
            <person name="Wu L."/>
            <person name="Ma J."/>
        </authorList>
    </citation>
    <scope>NUCLEOTIDE SEQUENCE [LARGE SCALE GENOMIC DNA]</scope>
    <source>
        <strain evidence="3">JCM 18424</strain>
    </source>
</reference>
<feature type="transmembrane region" description="Helical" evidence="1">
    <location>
        <begin position="86"/>
        <end position="109"/>
    </location>
</feature>
<comment type="caution">
    <text evidence="2">The sequence shown here is derived from an EMBL/GenBank/DDBJ whole genome shotgun (WGS) entry which is preliminary data.</text>
</comment>
<accession>A0ABP9MR94</accession>
<keyword evidence="3" id="KW-1185">Reference proteome</keyword>
<dbReference type="EMBL" id="BAABKE010000004">
    <property type="protein sequence ID" value="GAA5100543.1"/>
    <property type="molecule type" value="Genomic_DNA"/>
</dbReference>
<name>A0ABP9MR94_9GAMM</name>
<sequence>MNGKFCPSCGQHQIADWVNICESCSNKRKNMVNWIGMCVFMATFALSLYWYFNQYILSIMPRNWNIVSIFKAVEYHISHLNFSSPYAYILPALLLACVLLGGLTNELMYKLVRAK</sequence>
<proteinExistence type="predicted"/>
<dbReference type="RefSeq" id="WP_077925616.1">
    <property type="nucleotide sequence ID" value="NZ_BAABKE010000004.1"/>
</dbReference>
<evidence type="ECO:0008006" key="4">
    <source>
        <dbReference type="Google" id="ProtNLM"/>
    </source>
</evidence>
<evidence type="ECO:0000313" key="3">
    <source>
        <dbReference type="Proteomes" id="UP001500631"/>
    </source>
</evidence>
<dbReference type="Proteomes" id="UP001500631">
    <property type="component" value="Unassembled WGS sequence"/>
</dbReference>
<evidence type="ECO:0000256" key="1">
    <source>
        <dbReference type="SAM" id="Phobius"/>
    </source>
</evidence>